<dbReference type="EMBL" id="FQYI01000001">
    <property type="protein sequence ID" value="SHI39720.1"/>
    <property type="molecule type" value="Genomic_DNA"/>
</dbReference>
<dbReference type="STRING" id="1118202.SAMN05443429_101410"/>
<dbReference type="AlphaFoldDB" id="A0A1M6ATC9"/>
<dbReference type="Proteomes" id="UP000184335">
    <property type="component" value="Unassembled WGS sequence"/>
</dbReference>
<evidence type="ECO:0000313" key="2">
    <source>
        <dbReference type="EMBL" id="SHI39720.1"/>
    </source>
</evidence>
<reference evidence="2 3" key="1">
    <citation type="submission" date="2016-11" db="EMBL/GenBank/DDBJ databases">
        <authorList>
            <person name="Jaros S."/>
            <person name="Januszkiewicz K."/>
            <person name="Wedrychowicz H."/>
        </authorList>
    </citation>
    <scope>NUCLEOTIDE SEQUENCE [LARGE SCALE GENOMIC DNA]</scope>
    <source>
        <strain evidence="2 3">DSM 25479</strain>
    </source>
</reference>
<dbReference type="Pfam" id="PF14411">
    <property type="entry name" value="LHH"/>
    <property type="match status" value="1"/>
</dbReference>
<evidence type="ECO:0000259" key="1">
    <source>
        <dbReference type="Pfam" id="PF14411"/>
    </source>
</evidence>
<keyword evidence="3" id="KW-1185">Reference proteome</keyword>
<name>A0A1M6ATC9_9FLAO</name>
<dbReference type="InterPro" id="IPR026834">
    <property type="entry name" value="LHH"/>
</dbReference>
<evidence type="ECO:0000313" key="3">
    <source>
        <dbReference type="Proteomes" id="UP000184335"/>
    </source>
</evidence>
<feature type="domain" description="LHH" evidence="1">
    <location>
        <begin position="79"/>
        <end position="146"/>
    </location>
</feature>
<dbReference type="Gene3D" id="2.180.10.10">
    <property type="entry name" value="RHS repeat-associated core"/>
    <property type="match status" value="1"/>
</dbReference>
<proteinExistence type="predicted"/>
<accession>A0A1M6ATC9</accession>
<gene>
    <name evidence="2" type="ORF">SAMN05443429_101410</name>
</gene>
<organism evidence="2 3">
    <name type="scientific">Cruoricaptor ignavus</name>
    <dbReference type="NCBI Taxonomy" id="1118202"/>
    <lineage>
        <taxon>Bacteria</taxon>
        <taxon>Pseudomonadati</taxon>
        <taxon>Bacteroidota</taxon>
        <taxon>Flavobacteriia</taxon>
        <taxon>Flavobacteriales</taxon>
        <taxon>Weeksellaceae</taxon>
        <taxon>Cruoricaptor</taxon>
    </lineage>
</organism>
<sequence length="159" mass="17979">MFIARDPIGLLGGSNVFQYAPNPVMWIDPVGLSRKTTSFTDSTGFTLEVHGYTDLSHYSDSDLKSLHYLNSPDNPRPFGKSPVDRKGNTIVLHHYRQQDMGSIIGMPARQHQSNSKNLHPLGNKGGISNREQFNNWKREFWHNQAAEELKRRGITPSCT</sequence>
<protein>
    <submittedName>
        <fullName evidence="2">RHS repeat-associated core domain-containing protein</fullName>
    </submittedName>
</protein>